<organism evidence="2 3">
    <name type="scientific">Dreissena polymorpha</name>
    <name type="common">Zebra mussel</name>
    <name type="synonym">Mytilus polymorpha</name>
    <dbReference type="NCBI Taxonomy" id="45954"/>
    <lineage>
        <taxon>Eukaryota</taxon>
        <taxon>Metazoa</taxon>
        <taxon>Spiralia</taxon>
        <taxon>Lophotrochozoa</taxon>
        <taxon>Mollusca</taxon>
        <taxon>Bivalvia</taxon>
        <taxon>Autobranchia</taxon>
        <taxon>Heteroconchia</taxon>
        <taxon>Euheterodonta</taxon>
        <taxon>Imparidentia</taxon>
        <taxon>Neoheterodontei</taxon>
        <taxon>Myida</taxon>
        <taxon>Dreissenoidea</taxon>
        <taxon>Dreissenidae</taxon>
        <taxon>Dreissena</taxon>
    </lineage>
</organism>
<protein>
    <submittedName>
        <fullName evidence="2">Uncharacterized protein</fullName>
    </submittedName>
</protein>
<name>A0A9D4KGQ1_DREPO</name>
<feature type="region of interest" description="Disordered" evidence="1">
    <location>
        <begin position="1"/>
        <end position="32"/>
    </location>
</feature>
<feature type="compositionally biased region" description="Basic and acidic residues" evidence="1">
    <location>
        <begin position="16"/>
        <end position="31"/>
    </location>
</feature>
<reference evidence="2" key="2">
    <citation type="submission" date="2020-11" db="EMBL/GenBank/DDBJ databases">
        <authorList>
            <person name="McCartney M.A."/>
            <person name="Auch B."/>
            <person name="Kono T."/>
            <person name="Mallez S."/>
            <person name="Becker A."/>
            <person name="Gohl D.M."/>
            <person name="Silverstein K.A.T."/>
            <person name="Koren S."/>
            <person name="Bechman K.B."/>
            <person name="Herman A."/>
            <person name="Abrahante J.E."/>
            <person name="Garbe J."/>
        </authorList>
    </citation>
    <scope>NUCLEOTIDE SEQUENCE</scope>
    <source>
        <strain evidence="2">Duluth1</strain>
        <tissue evidence="2">Whole animal</tissue>
    </source>
</reference>
<sequence>MRYPSGQGVRTEDDEARVNGADDCRDAEPNHHPRRRLVAWISHDIVVTYVTL</sequence>
<proteinExistence type="predicted"/>
<evidence type="ECO:0000313" key="3">
    <source>
        <dbReference type="Proteomes" id="UP000828390"/>
    </source>
</evidence>
<reference evidence="2" key="1">
    <citation type="journal article" date="2019" name="bioRxiv">
        <title>The Genome of the Zebra Mussel, Dreissena polymorpha: A Resource for Invasive Species Research.</title>
        <authorList>
            <person name="McCartney M.A."/>
            <person name="Auch B."/>
            <person name="Kono T."/>
            <person name="Mallez S."/>
            <person name="Zhang Y."/>
            <person name="Obille A."/>
            <person name="Becker A."/>
            <person name="Abrahante J.E."/>
            <person name="Garbe J."/>
            <person name="Badalamenti J.P."/>
            <person name="Herman A."/>
            <person name="Mangelson H."/>
            <person name="Liachko I."/>
            <person name="Sullivan S."/>
            <person name="Sone E.D."/>
            <person name="Koren S."/>
            <person name="Silverstein K.A.T."/>
            <person name="Beckman K.B."/>
            <person name="Gohl D.M."/>
        </authorList>
    </citation>
    <scope>NUCLEOTIDE SEQUENCE</scope>
    <source>
        <strain evidence="2">Duluth1</strain>
        <tissue evidence="2">Whole animal</tissue>
    </source>
</reference>
<keyword evidence="3" id="KW-1185">Reference proteome</keyword>
<comment type="caution">
    <text evidence="2">The sequence shown here is derived from an EMBL/GenBank/DDBJ whole genome shotgun (WGS) entry which is preliminary data.</text>
</comment>
<dbReference type="EMBL" id="JAIWYP010000004">
    <property type="protein sequence ID" value="KAH3838962.1"/>
    <property type="molecule type" value="Genomic_DNA"/>
</dbReference>
<dbReference type="Proteomes" id="UP000828390">
    <property type="component" value="Unassembled WGS sequence"/>
</dbReference>
<dbReference type="AlphaFoldDB" id="A0A9D4KGQ1"/>
<evidence type="ECO:0000313" key="2">
    <source>
        <dbReference type="EMBL" id="KAH3838962.1"/>
    </source>
</evidence>
<gene>
    <name evidence="2" type="ORF">DPMN_112380</name>
</gene>
<evidence type="ECO:0000256" key="1">
    <source>
        <dbReference type="SAM" id="MobiDB-lite"/>
    </source>
</evidence>
<accession>A0A9D4KGQ1</accession>